<dbReference type="OrthoDB" id="273552at2"/>
<organism evidence="1 2">
    <name type="scientific">Bryocella elongata</name>
    <dbReference type="NCBI Taxonomy" id="863522"/>
    <lineage>
        <taxon>Bacteria</taxon>
        <taxon>Pseudomonadati</taxon>
        <taxon>Acidobacteriota</taxon>
        <taxon>Terriglobia</taxon>
        <taxon>Terriglobales</taxon>
        <taxon>Acidobacteriaceae</taxon>
        <taxon>Bryocella</taxon>
    </lineage>
</organism>
<dbReference type="EMBL" id="FNVA01000008">
    <property type="protein sequence ID" value="SEG67589.1"/>
    <property type="molecule type" value="Genomic_DNA"/>
</dbReference>
<evidence type="ECO:0000313" key="2">
    <source>
        <dbReference type="Proteomes" id="UP000236728"/>
    </source>
</evidence>
<dbReference type="RefSeq" id="WP_103935073.1">
    <property type="nucleotide sequence ID" value="NZ_FNVA01000008.1"/>
</dbReference>
<name>A0A1H6C3P5_9BACT</name>
<protein>
    <recommendedName>
        <fullName evidence="3">N-acetyltransferase domain-containing protein</fullName>
    </recommendedName>
</protein>
<gene>
    <name evidence="1" type="ORF">SAMN05421819_4242</name>
</gene>
<dbReference type="Proteomes" id="UP000236728">
    <property type="component" value="Unassembled WGS sequence"/>
</dbReference>
<dbReference type="AlphaFoldDB" id="A0A1H6C3P5"/>
<dbReference type="Gene3D" id="3.40.630.30">
    <property type="match status" value="1"/>
</dbReference>
<proteinExistence type="predicted"/>
<keyword evidence="2" id="KW-1185">Reference proteome</keyword>
<evidence type="ECO:0000313" key="1">
    <source>
        <dbReference type="EMBL" id="SEG67589.1"/>
    </source>
</evidence>
<dbReference type="InterPro" id="IPR016181">
    <property type="entry name" value="Acyl_CoA_acyltransferase"/>
</dbReference>
<evidence type="ECO:0008006" key="3">
    <source>
        <dbReference type="Google" id="ProtNLM"/>
    </source>
</evidence>
<accession>A0A1H6C3P5</accession>
<sequence length="195" mass="21960">MAPIIFRVDFAVSLLEHEGDPSDFITVYEGNIIGMADDDSEQKIGTLILYIVEAGRAMNEGMSLFDVMDCLDGDSCDCFANLFDPETEQLKPEVEQLISENRATQWDIMLIERLELLPEYHGKGLGKRVALRAIQKFGENCGVITCVPVPLQFSGLGPNDKRPKGMASAQRHVRDFWKGVGFVRIPRSDYYIWPQ</sequence>
<reference evidence="1 2" key="1">
    <citation type="submission" date="2016-10" db="EMBL/GenBank/DDBJ databases">
        <authorList>
            <person name="de Groot N.N."/>
        </authorList>
    </citation>
    <scope>NUCLEOTIDE SEQUENCE [LARGE SCALE GENOMIC DNA]</scope>
    <source>
        <strain evidence="1 2">DSM 22489</strain>
    </source>
</reference>
<dbReference type="SUPFAM" id="SSF55729">
    <property type="entry name" value="Acyl-CoA N-acyltransferases (Nat)"/>
    <property type="match status" value="1"/>
</dbReference>